<sequence length="96" mass="10034">MAADIDGTLAVFAVAAWADGDEGRRTCAQALDAYIEAVGGSASDRYDALQKLHREARSIVGSQDHSAMIMKLINVRLTEVTASMVGVGVPSVSSPL</sequence>
<dbReference type="KEGG" id="cmet:K6K41_13090"/>
<keyword evidence="2" id="KW-1185">Reference proteome</keyword>
<evidence type="ECO:0000313" key="2">
    <source>
        <dbReference type="Proteomes" id="UP000825701"/>
    </source>
</evidence>
<dbReference type="EMBL" id="CP081869">
    <property type="protein sequence ID" value="QZO02114.1"/>
    <property type="molecule type" value="Genomic_DNA"/>
</dbReference>
<evidence type="ECO:0000313" key="1">
    <source>
        <dbReference type="EMBL" id="QZO02114.1"/>
    </source>
</evidence>
<dbReference type="Proteomes" id="UP000825701">
    <property type="component" value="Chromosome"/>
</dbReference>
<dbReference type="AlphaFoldDB" id="A0A9E6RC48"/>
<protein>
    <submittedName>
        <fullName evidence="1">Uncharacterized protein</fullName>
    </submittedName>
</protein>
<reference evidence="1" key="1">
    <citation type="submission" date="2021-08" db="EMBL/GenBank/DDBJ databases">
        <authorList>
            <person name="Zhang H."/>
            <person name="Xu M."/>
            <person name="Yu Z."/>
            <person name="Yang L."/>
            <person name="Cai Y."/>
        </authorList>
    </citation>
    <scope>NUCLEOTIDE SEQUENCE</scope>
    <source>
        <strain evidence="1">CHL1</strain>
    </source>
</reference>
<organism evidence="1 2">
    <name type="scientific">Chenggangzhangella methanolivorans</name>
    <dbReference type="NCBI Taxonomy" id="1437009"/>
    <lineage>
        <taxon>Bacteria</taxon>
        <taxon>Pseudomonadati</taxon>
        <taxon>Pseudomonadota</taxon>
        <taxon>Alphaproteobacteria</taxon>
        <taxon>Hyphomicrobiales</taxon>
        <taxon>Methylopilaceae</taxon>
        <taxon>Chenggangzhangella</taxon>
    </lineage>
</organism>
<proteinExistence type="predicted"/>
<dbReference type="RefSeq" id="WP_261405501.1">
    <property type="nucleotide sequence ID" value="NZ_CP081869.1"/>
</dbReference>
<gene>
    <name evidence="1" type="ORF">K6K41_13090</name>
</gene>
<accession>A0A9E6RC48</accession>
<name>A0A9E6RC48_9HYPH</name>